<reference evidence="8 9" key="1">
    <citation type="journal article" date="2016" name="Nat. Commun.">
        <title>Thousands of microbial genomes shed light on interconnected biogeochemical processes in an aquifer system.</title>
        <authorList>
            <person name="Anantharaman K."/>
            <person name="Brown C.T."/>
            <person name="Hug L.A."/>
            <person name="Sharon I."/>
            <person name="Castelle C.J."/>
            <person name="Probst A.J."/>
            <person name="Thomas B.C."/>
            <person name="Singh A."/>
            <person name="Wilkins M.J."/>
            <person name="Karaoz U."/>
            <person name="Brodie E.L."/>
            <person name="Williams K.H."/>
            <person name="Hubbard S.S."/>
            <person name="Banfield J.F."/>
        </authorList>
    </citation>
    <scope>NUCLEOTIDE SEQUENCE [LARGE SCALE GENOMIC DNA]</scope>
</reference>
<organism evidence="8 9">
    <name type="scientific">Candidatus Magasanikbacteria bacterium RIFCSPHIGHO2_02_FULL_51_14</name>
    <dbReference type="NCBI Taxonomy" id="1798683"/>
    <lineage>
        <taxon>Bacteria</taxon>
        <taxon>Candidatus Magasanikiibacteriota</taxon>
    </lineage>
</organism>
<dbReference type="PANTHER" id="PTHR12428">
    <property type="entry name" value="OXA1"/>
    <property type="match status" value="1"/>
</dbReference>
<evidence type="ECO:0000256" key="2">
    <source>
        <dbReference type="ARBA" id="ARBA00022692"/>
    </source>
</evidence>
<evidence type="ECO:0000259" key="7">
    <source>
        <dbReference type="Pfam" id="PF02096"/>
    </source>
</evidence>
<dbReference type="AlphaFoldDB" id="A0A1F6MDX9"/>
<keyword evidence="2 5" id="KW-0812">Transmembrane</keyword>
<dbReference type="PANTHER" id="PTHR12428:SF65">
    <property type="entry name" value="CYTOCHROME C OXIDASE ASSEMBLY PROTEIN COX18, MITOCHONDRIAL"/>
    <property type="match status" value="1"/>
</dbReference>
<dbReference type="STRING" id="1798683.A3C90_03845"/>
<dbReference type="GO" id="GO:0016020">
    <property type="term" value="C:membrane"/>
    <property type="evidence" value="ECO:0007669"/>
    <property type="project" value="UniProtKB-SubCell"/>
</dbReference>
<accession>A0A1F6MDX9</accession>
<feature type="transmembrane region" description="Helical" evidence="6">
    <location>
        <begin position="207"/>
        <end position="227"/>
    </location>
</feature>
<dbReference type="EMBL" id="MFQE01000061">
    <property type="protein sequence ID" value="OGH69825.1"/>
    <property type="molecule type" value="Genomic_DNA"/>
</dbReference>
<dbReference type="GO" id="GO:0032977">
    <property type="term" value="F:membrane insertase activity"/>
    <property type="evidence" value="ECO:0007669"/>
    <property type="project" value="InterPro"/>
</dbReference>
<feature type="transmembrane region" description="Helical" evidence="6">
    <location>
        <begin position="30"/>
        <end position="51"/>
    </location>
</feature>
<sequence>MFSNLWTELLYQPLFNALIWIYNNWTEMNLGWAVVYLTVFLRIALLPFTIIDERDKAKNEALVEDLRRVEKGYKNDPVQRKEEVRKILKKRKVRPWAKATVLGVQLLVLVLLYQVFIAGITGERVARTLYPSVDHPGVIRTEFYGFDLGTRHDWAWAGIVALWLMAEVYIGLRKRKTEFTKTDLTYFLLFPAAVFFALWWLPMVKSLFILTSMLFSVIVGGFLGLLFKPRKAKA</sequence>
<comment type="subcellular location">
    <subcellularLocation>
        <location evidence="1 5">Membrane</location>
        <topology evidence="1 5">Multi-pass membrane protein</topology>
    </subcellularLocation>
</comment>
<feature type="domain" description="Membrane insertase YidC/Oxa/ALB C-terminal" evidence="7">
    <location>
        <begin position="31"/>
        <end position="218"/>
    </location>
</feature>
<feature type="transmembrane region" description="Helical" evidence="6">
    <location>
        <begin position="154"/>
        <end position="172"/>
    </location>
</feature>
<evidence type="ECO:0000256" key="3">
    <source>
        <dbReference type="ARBA" id="ARBA00022989"/>
    </source>
</evidence>
<dbReference type="InterPro" id="IPR028055">
    <property type="entry name" value="YidC/Oxa/ALB_C"/>
</dbReference>
<comment type="caution">
    <text evidence="8">The sequence shown here is derived from an EMBL/GenBank/DDBJ whole genome shotgun (WGS) entry which is preliminary data.</text>
</comment>
<evidence type="ECO:0000256" key="4">
    <source>
        <dbReference type="ARBA" id="ARBA00023136"/>
    </source>
</evidence>
<evidence type="ECO:0000256" key="6">
    <source>
        <dbReference type="SAM" id="Phobius"/>
    </source>
</evidence>
<evidence type="ECO:0000313" key="8">
    <source>
        <dbReference type="EMBL" id="OGH69825.1"/>
    </source>
</evidence>
<evidence type="ECO:0000256" key="1">
    <source>
        <dbReference type="ARBA" id="ARBA00004141"/>
    </source>
</evidence>
<keyword evidence="3 6" id="KW-1133">Transmembrane helix</keyword>
<comment type="similarity">
    <text evidence="5">Belongs to the OXA1/ALB3/YidC family.</text>
</comment>
<evidence type="ECO:0000256" key="5">
    <source>
        <dbReference type="RuleBase" id="RU003945"/>
    </source>
</evidence>
<feature type="transmembrane region" description="Helical" evidence="6">
    <location>
        <begin position="99"/>
        <end position="120"/>
    </location>
</feature>
<evidence type="ECO:0000313" key="9">
    <source>
        <dbReference type="Proteomes" id="UP000177457"/>
    </source>
</evidence>
<protein>
    <recommendedName>
        <fullName evidence="7">Membrane insertase YidC/Oxa/ALB C-terminal domain-containing protein</fullName>
    </recommendedName>
</protein>
<dbReference type="InterPro" id="IPR001708">
    <property type="entry name" value="YidC/ALB3/OXA1/COX18"/>
</dbReference>
<keyword evidence="4 6" id="KW-0472">Membrane</keyword>
<dbReference type="Pfam" id="PF02096">
    <property type="entry name" value="60KD_IMP"/>
    <property type="match status" value="1"/>
</dbReference>
<name>A0A1F6MDX9_9BACT</name>
<dbReference type="Proteomes" id="UP000177457">
    <property type="component" value="Unassembled WGS sequence"/>
</dbReference>
<gene>
    <name evidence="8" type="ORF">A3C90_03845</name>
</gene>
<dbReference type="GO" id="GO:0051205">
    <property type="term" value="P:protein insertion into membrane"/>
    <property type="evidence" value="ECO:0007669"/>
    <property type="project" value="TreeGrafter"/>
</dbReference>
<proteinExistence type="inferred from homology"/>
<feature type="transmembrane region" description="Helical" evidence="6">
    <location>
        <begin position="184"/>
        <end position="201"/>
    </location>
</feature>